<dbReference type="SUPFAM" id="SSF81382">
    <property type="entry name" value="Skp1 dimerisation domain-like"/>
    <property type="match status" value="1"/>
</dbReference>
<reference evidence="6 7" key="1">
    <citation type="journal article" date="2020" name="Cell">
        <title>Large-Scale Comparative Analyses of Tick Genomes Elucidate Their Genetic Diversity and Vector Capacities.</title>
        <authorList>
            <consortium name="Tick Genome and Microbiome Consortium (TIGMIC)"/>
            <person name="Jia N."/>
            <person name="Wang J."/>
            <person name="Shi W."/>
            <person name="Du L."/>
            <person name="Sun Y."/>
            <person name="Zhan W."/>
            <person name="Jiang J.F."/>
            <person name="Wang Q."/>
            <person name="Zhang B."/>
            <person name="Ji P."/>
            <person name="Bell-Sakyi L."/>
            <person name="Cui X.M."/>
            <person name="Yuan T.T."/>
            <person name="Jiang B.G."/>
            <person name="Yang W.F."/>
            <person name="Lam T.T."/>
            <person name="Chang Q.C."/>
            <person name="Ding S.J."/>
            <person name="Wang X.J."/>
            <person name="Zhu J.G."/>
            <person name="Ruan X.D."/>
            <person name="Zhao L."/>
            <person name="Wei J.T."/>
            <person name="Ye R.Z."/>
            <person name="Que T.C."/>
            <person name="Du C.H."/>
            <person name="Zhou Y.H."/>
            <person name="Cheng J.X."/>
            <person name="Dai P.F."/>
            <person name="Guo W.B."/>
            <person name="Han X.H."/>
            <person name="Huang E.J."/>
            <person name="Li L.F."/>
            <person name="Wei W."/>
            <person name="Gao Y.C."/>
            <person name="Liu J.Z."/>
            <person name="Shao H.Z."/>
            <person name="Wang X."/>
            <person name="Wang C.C."/>
            <person name="Yang T.C."/>
            <person name="Huo Q.B."/>
            <person name="Li W."/>
            <person name="Chen H.Y."/>
            <person name="Chen S.E."/>
            <person name="Zhou L.G."/>
            <person name="Ni X.B."/>
            <person name="Tian J.H."/>
            <person name="Sheng Y."/>
            <person name="Liu T."/>
            <person name="Pan Y.S."/>
            <person name="Xia L.Y."/>
            <person name="Li J."/>
            <person name="Zhao F."/>
            <person name="Cao W.C."/>
        </authorList>
    </citation>
    <scope>NUCLEOTIDE SEQUENCE [LARGE SCALE GENOMIC DNA]</scope>
    <source>
        <strain evidence="6">HaeL-2018</strain>
    </source>
</reference>
<dbReference type="CDD" id="cd18322">
    <property type="entry name" value="BTB_POZ_SKP1"/>
    <property type="match status" value="1"/>
</dbReference>
<dbReference type="SUPFAM" id="SSF54695">
    <property type="entry name" value="POZ domain"/>
    <property type="match status" value="1"/>
</dbReference>
<evidence type="ECO:0000259" key="4">
    <source>
        <dbReference type="Pfam" id="PF01466"/>
    </source>
</evidence>
<comment type="pathway">
    <text evidence="3">Protein modification; protein ubiquitination.</text>
</comment>
<evidence type="ECO:0000313" key="7">
    <source>
        <dbReference type="Proteomes" id="UP000821853"/>
    </source>
</evidence>
<evidence type="ECO:0000256" key="1">
    <source>
        <dbReference type="ARBA" id="ARBA00009993"/>
    </source>
</evidence>
<dbReference type="InterPro" id="IPR036296">
    <property type="entry name" value="SKP1-like_dim_sf"/>
</dbReference>
<dbReference type="InterPro" id="IPR016073">
    <property type="entry name" value="Skp1_comp_POZ"/>
</dbReference>
<gene>
    <name evidence="6" type="ORF">HPB48_014786</name>
</gene>
<feature type="domain" description="SKP1 component POZ" evidence="5">
    <location>
        <begin position="32"/>
        <end position="93"/>
    </location>
</feature>
<dbReference type="Gene3D" id="3.30.710.10">
    <property type="entry name" value="Potassium Channel Kv1.1, Chain A"/>
    <property type="match status" value="1"/>
</dbReference>
<feature type="domain" description="SKP1 component dimerisation" evidence="4">
    <location>
        <begin position="153"/>
        <end position="199"/>
    </location>
</feature>
<evidence type="ECO:0000259" key="5">
    <source>
        <dbReference type="Pfam" id="PF03931"/>
    </source>
</evidence>
<dbReference type="OrthoDB" id="2342932at2759"/>
<evidence type="ECO:0000313" key="6">
    <source>
        <dbReference type="EMBL" id="KAH9373617.1"/>
    </source>
</evidence>
<dbReference type="Pfam" id="PF01466">
    <property type="entry name" value="Skp1"/>
    <property type="match status" value="1"/>
</dbReference>
<dbReference type="InterPro" id="IPR001232">
    <property type="entry name" value="SKP1-like"/>
</dbReference>
<dbReference type="InterPro" id="IPR011333">
    <property type="entry name" value="SKP1/BTB/POZ_sf"/>
</dbReference>
<dbReference type="PANTHER" id="PTHR11165">
    <property type="entry name" value="SKP1"/>
    <property type="match status" value="1"/>
</dbReference>
<accession>A0A9J6GFQ6</accession>
<evidence type="ECO:0008006" key="8">
    <source>
        <dbReference type="Google" id="ProtNLM"/>
    </source>
</evidence>
<proteinExistence type="inferred from homology"/>
<sequence length="202" mass="23138">MGCNSTPLHLFLKMDGMLFTYMKRQELPRDSPKIRLQSSDGVFLEVPLAVLNVSATIRDILRSLPLGAEGEVVPLPKVHSSVLAKVLEWARHHWKDKEPETREQRAERNRWMGPTIAVKFYDVVSEWDERFLSSVDERMLVAIMNAANYLNIKALLDTACTFVAHHLRGKSTAEMRKILNINSDFTPAEEARLRIENAFCEM</sequence>
<dbReference type="Pfam" id="PF03931">
    <property type="entry name" value="Skp1_POZ"/>
    <property type="match status" value="1"/>
</dbReference>
<dbReference type="InterPro" id="IPR016072">
    <property type="entry name" value="Skp1_comp_dimer"/>
</dbReference>
<dbReference type="AlphaFoldDB" id="A0A9J6GFQ6"/>
<keyword evidence="7" id="KW-1185">Reference proteome</keyword>
<comment type="caution">
    <text evidence="6">The sequence shown here is derived from an EMBL/GenBank/DDBJ whole genome shotgun (WGS) entry which is preliminary data.</text>
</comment>
<evidence type="ECO:0000256" key="3">
    <source>
        <dbReference type="PIRNR" id="PIRNR028729"/>
    </source>
</evidence>
<dbReference type="GO" id="GO:0006511">
    <property type="term" value="P:ubiquitin-dependent protein catabolic process"/>
    <property type="evidence" value="ECO:0007669"/>
    <property type="project" value="InterPro"/>
</dbReference>
<name>A0A9J6GFQ6_HAELO</name>
<dbReference type="EMBL" id="JABSTR010000006">
    <property type="protein sequence ID" value="KAH9373617.1"/>
    <property type="molecule type" value="Genomic_DNA"/>
</dbReference>
<dbReference type="VEuPathDB" id="VectorBase:HLOH_059296"/>
<evidence type="ECO:0000256" key="2">
    <source>
        <dbReference type="ARBA" id="ARBA00022786"/>
    </source>
</evidence>
<organism evidence="6 7">
    <name type="scientific">Haemaphysalis longicornis</name>
    <name type="common">Bush tick</name>
    <dbReference type="NCBI Taxonomy" id="44386"/>
    <lineage>
        <taxon>Eukaryota</taxon>
        <taxon>Metazoa</taxon>
        <taxon>Ecdysozoa</taxon>
        <taxon>Arthropoda</taxon>
        <taxon>Chelicerata</taxon>
        <taxon>Arachnida</taxon>
        <taxon>Acari</taxon>
        <taxon>Parasitiformes</taxon>
        <taxon>Ixodida</taxon>
        <taxon>Ixodoidea</taxon>
        <taxon>Ixodidae</taxon>
        <taxon>Haemaphysalinae</taxon>
        <taxon>Haemaphysalis</taxon>
    </lineage>
</organism>
<comment type="similarity">
    <text evidence="1 3">Belongs to the SKP1 family.</text>
</comment>
<dbReference type="InterPro" id="IPR016897">
    <property type="entry name" value="SKP1"/>
</dbReference>
<dbReference type="Proteomes" id="UP000821853">
    <property type="component" value="Chromosome 4"/>
</dbReference>
<dbReference type="PIRSF" id="PIRSF028729">
    <property type="entry name" value="E3_ubiquit_lig_SCF_Skp"/>
    <property type="match status" value="1"/>
</dbReference>
<keyword evidence="2 3" id="KW-0833">Ubl conjugation pathway</keyword>
<protein>
    <recommendedName>
        <fullName evidence="8">S-phase kinase-associated protein 1</fullName>
    </recommendedName>
</protein>
<dbReference type="SMART" id="SM00512">
    <property type="entry name" value="Skp1"/>
    <property type="match status" value="1"/>
</dbReference>